<evidence type="ECO:0000259" key="2">
    <source>
        <dbReference type="Pfam" id="PF04909"/>
    </source>
</evidence>
<keyword evidence="4" id="KW-1185">Reference proteome</keyword>
<keyword evidence="3" id="KW-0378">Hydrolase</keyword>
<dbReference type="OrthoDB" id="2135488at2759"/>
<protein>
    <submittedName>
        <fullName evidence="3">Amidohydrolase 2</fullName>
    </submittedName>
</protein>
<evidence type="ECO:0000313" key="3">
    <source>
        <dbReference type="EMBL" id="OIW31494.1"/>
    </source>
</evidence>
<dbReference type="Proteomes" id="UP000182658">
    <property type="component" value="Unassembled WGS sequence"/>
</dbReference>
<evidence type="ECO:0000256" key="1">
    <source>
        <dbReference type="ARBA" id="ARBA00038310"/>
    </source>
</evidence>
<dbReference type="EMBL" id="KV875095">
    <property type="protein sequence ID" value="OIW31494.1"/>
    <property type="molecule type" value="Genomic_DNA"/>
</dbReference>
<dbReference type="GO" id="GO:0016787">
    <property type="term" value="F:hydrolase activity"/>
    <property type="evidence" value="ECO:0007669"/>
    <property type="project" value="UniProtKB-KW"/>
</dbReference>
<dbReference type="PANTHER" id="PTHR43569">
    <property type="entry name" value="AMIDOHYDROLASE"/>
    <property type="match status" value="1"/>
</dbReference>
<comment type="similarity">
    <text evidence="1">Belongs to the metallo-dependent hydrolases superfamily.</text>
</comment>
<dbReference type="InterPro" id="IPR006680">
    <property type="entry name" value="Amidohydro-rel"/>
</dbReference>
<organism evidence="3 4">
    <name type="scientific">Coniochaeta ligniaria NRRL 30616</name>
    <dbReference type="NCBI Taxonomy" id="1408157"/>
    <lineage>
        <taxon>Eukaryota</taxon>
        <taxon>Fungi</taxon>
        <taxon>Dikarya</taxon>
        <taxon>Ascomycota</taxon>
        <taxon>Pezizomycotina</taxon>
        <taxon>Sordariomycetes</taxon>
        <taxon>Sordariomycetidae</taxon>
        <taxon>Coniochaetales</taxon>
        <taxon>Coniochaetaceae</taxon>
        <taxon>Coniochaeta</taxon>
    </lineage>
</organism>
<dbReference type="SUPFAM" id="SSF51556">
    <property type="entry name" value="Metallo-dependent hydrolases"/>
    <property type="match status" value="1"/>
</dbReference>
<dbReference type="AlphaFoldDB" id="A0A1J7IVI8"/>
<accession>A0A1J7IVI8</accession>
<sequence length="336" mass="37260">MPPQILDSHIHLYPSSDLPSLSWYTPTHPLAAQKSVSDYRSATKNLSSGFIFLETDRCNSSSQSWDAPLAEIAWLRRIVTDSPLPSQGHGAGDGALCKAIVPWAPINLGAEKVEEYLAQAEETAGPETWERVKGFRYLLQDKEDGTAVADKFVEGLKVLGRKGFVFDLGVDQHRRGKTQLDEAVEMVDRAHEGVAEGEKVVFILNHLCKPDLSIVNTTSDASFIAWRTAMFTLSKCSRTYMKLSGAFSEMPAHLTSRSANEIFEILYPWLAVVLAAFGPARIMFASDWPVCTVGGGEDAWDKWRQVVERMCYMASLSESDQEMIWSGTAKKAYGIE</sequence>
<dbReference type="InParanoid" id="A0A1J7IVI8"/>
<dbReference type="InterPro" id="IPR032466">
    <property type="entry name" value="Metal_Hydrolase"/>
</dbReference>
<evidence type="ECO:0000313" key="4">
    <source>
        <dbReference type="Proteomes" id="UP000182658"/>
    </source>
</evidence>
<reference evidence="3 4" key="1">
    <citation type="submission" date="2016-10" db="EMBL/GenBank/DDBJ databases">
        <title>Draft genome sequence of Coniochaeta ligniaria NRRL30616, a lignocellulolytic fungus for bioabatement of inhibitors in plant biomass hydrolysates.</title>
        <authorList>
            <consortium name="DOE Joint Genome Institute"/>
            <person name="Jimenez D.J."/>
            <person name="Hector R.E."/>
            <person name="Riley R."/>
            <person name="Sun H."/>
            <person name="Grigoriev I.V."/>
            <person name="Van Elsas J.D."/>
            <person name="Nichols N.N."/>
        </authorList>
    </citation>
    <scope>NUCLEOTIDE SEQUENCE [LARGE SCALE GENOMIC DNA]</scope>
    <source>
        <strain evidence="3 4">NRRL 30616</strain>
    </source>
</reference>
<dbReference type="InterPro" id="IPR052350">
    <property type="entry name" value="Metallo-dep_Lactonases"/>
</dbReference>
<name>A0A1J7IVI8_9PEZI</name>
<proteinExistence type="inferred from homology"/>
<dbReference type="Gene3D" id="3.20.20.140">
    <property type="entry name" value="Metal-dependent hydrolases"/>
    <property type="match status" value="1"/>
</dbReference>
<gene>
    <name evidence="3" type="ORF">CONLIGDRAFT_227139</name>
</gene>
<dbReference type="PANTHER" id="PTHR43569:SF2">
    <property type="entry name" value="AMIDOHYDROLASE-RELATED DOMAIN-CONTAINING PROTEIN"/>
    <property type="match status" value="1"/>
</dbReference>
<dbReference type="Pfam" id="PF04909">
    <property type="entry name" value="Amidohydro_2"/>
    <property type="match status" value="1"/>
</dbReference>
<dbReference type="STRING" id="1408157.A0A1J7IVI8"/>
<feature type="domain" description="Amidohydrolase-related" evidence="2">
    <location>
        <begin position="199"/>
        <end position="335"/>
    </location>
</feature>